<dbReference type="PANTHER" id="PTHR11851:SF209">
    <property type="entry name" value="CYTOCHROME B-C1 COMPLEX SUBUNIT 2, MITOCHONDRIAL"/>
    <property type="match status" value="1"/>
</dbReference>
<dbReference type="FunFam" id="3.30.830.10:FF:000039">
    <property type="entry name" value="Ubiquinol-cytochrome c reductase core subunit 2"/>
    <property type="match status" value="1"/>
</dbReference>
<evidence type="ECO:0000256" key="10">
    <source>
        <dbReference type="ARBA" id="ARBA00040751"/>
    </source>
</evidence>
<dbReference type="InterPro" id="IPR050361">
    <property type="entry name" value="MPP/UQCRC_Complex"/>
</dbReference>
<dbReference type="GO" id="GO:0046872">
    <property type="term" value="F:metal ion binding"/>
    <property type="evidence" value="ECO:0007669"/>
    <property type="project" value="InterPro"/>
</dbReference>
<keyword evidence="5" id="KW-0809">Transit peptide</keyword>
<dbReference type="Proteomes" id="UP000612746">
    <property type="component" value="Unassembled WGS sequence"/>
</dbReference>
<evidence type="ECO:0000259" key="11">
    <source>
        <dbReference type="Pfam" id="PF00675"/>
    </source>
</evidence>
<dbReference type="Pfam" id="PF05193">
    <property type="entry name" value="Peptidase_M16_C"/>
    <property type="match status" value="1"/>
</dbReference>
<dbReference type="InterPro" id="IPR011765">
    <property type="entry name" value="Pept_M16_N"/>
</dbReference>
<evidence type="ECO:0000256" key="3">
    <source>
        <dbReference type="ARBA" id="ARBA00022660"/>
    </source>
</evidence>
<evidence type="ECO:0000256" key="4">
    <source>
        <dbReference type="ARBA" id="ARBA00022792"/>
    </source>
</evidence>
<name>A0A8H7PKU3_9FUNG</name>
<dbReference type="AlphaFoldDB" id="A0A8H7PKU3"/>
<keyword evidence="14" id="KW-1185">Reference proteome</keyword>
<evidence type="ECO:0000256" key="2">
    <source>
        <dbReference type="ARBA" id="ARBA00022448"/>
    </source>
</evidence>
<dbReference type="GO" id="GO:0005743">
    <property type="term" value="C:mitochondrial inner membrane"/>
    <property type="evidence" value="ECO:0007669"/>
    <property type="project" value="UniProtKB-SubCell"/>
</dbReference>
<comment type="caution">
    <text evidence="13">The sequence shown here is derived from an EMBL/GenBank/DDBJ whole genome shotgun (WGS) entry which is preliminary data.</text>
</comment>
<comment type="similarity">
    <text evidence="9">Belongs to the peptidase M16 family. UQCRC2/QCR2 subfamily.</text>
</comment>
<evidence type="ECO:0000256" key="8">
    <source>
        <dbReference type="ARBA" id="ARBA00023136"/>
    </source>
</evidence>
<dbReference type="OrthoDB" id="6369905at2759"/>
<evidence type="ECO:0000313" key="13">
    <source>
        <dbReference type="EMBL" id="KAG2175309.1"/>
    </source>
</evidence>
<evidence type="ECO:0000313" key="14">
    <source>
        <dbReference type="Proteomes" id="UP000612746"/>
    </source>
</evidence>
<evidence type="ECO:0000256" key="9">
    <source>
        <dbReference type="ARBA" id="ARBA00038146"/>
    </source>
</evidence>
<keyword evidence="3" id="KW-0679">Respiratory chain</keyword>
<dbReference type="Pfam" id="PF00675">
    <property type="entry name" value="Peptidase_M16"/>
    <property type="match status" value="1"/>
</dbReference>
<dbReference type="InterPro" id="IPR011249">
    <property type="entry name" value="Metalloenz_LuxS/M16"/>
</dbReference>
<feature type="domain" description="Peptidase M16 N-terminal" evidence="11">
    <location>
        <begin position="37"/>
        <end position="112"/>
    </location>
</feature>
<evidence type="ECO:0000256" key="5">
    <source>
        <dbReference type="ARBA" id="ARBA00022946"/>
    </source>
</evidence>
<dbReference type="Gene3D" id="3.30.830.10">
    <property type="entry name" value="Metalloenzyme, LuxS/M16 peptidase-like"/>
    <property type="match status" value="2"/>
</dbReference>
<protein>
    <recommendedName>
        <fullName evidence="10">Cytochrome b-c1 complex subunit 2, mitochondrial</fullName>
    </recommendedName>
</protein>
<keyword evidence="4" id="KW-0999">Mitochondrion inner membrane</keyword>
<dbReference type="InterPro" id="IPR007863">
    <property type="entry name" value="Peptidase_M16_C"/>
</dbReference>
<gene>
    <name evidence="13" type="ORF">INT44_007797</name>
</gene>
<feature type="domain" description="Peptidase M16 C-terminal" evidence="12">
    <location>
        <begin position="172"/>
        <end position="340"/>
    </location>
</feature>
<evidence type="ECO:0000256" key="1">
    <source>
        <dbReference type="ARBA" id="ARBA00004443"/>
    </source>
</evidence>
<evidence type="ECO:0000259" key="12">
    <source>
        <dbReference type="Pfam" id="PF05193"/>
    </source>
</evidence>
<keyword evidence="2" id="KW-0813">Transport</keyword>
<evidence type="ECO:0000256" key="6">
    <source>
        <dbReference type="ARBA" id="ARBA00022982"/>
    </source>
</evidence>
<keyword evidence="6" id="KW-0249">Electron transport</keyword>
<dbReference type="SUPFAM" id="SSF63411">
    <property type="entry name" value="LuxS/MPP-like metallohydrolase"/>
    <property type="match status" value="2"/>
</dbReference>
<proteinExistence type="inferred from homology"/>
<comment type="subcellular location">
    <subcellularLocation>
        <location evidence="1">Mitochondrion inner membrane</location>
        <topology evidence="1">Peripheral membrane protein</topology>
        <orientation evidence="1">Matrix side</orientation>
    </subcellularLocation>
</comment>
<dbReference type="EMBL" id="JAEPRA010000015">
    <property type="protein sequence ID" value="KAG2175309.1"/>
    <property type="molecule type" value="Genomic_DNA"/>
</dbReference>
<accession>A0A8H7PKU3</accession>
<organism evidence="13 14">
    <name type="scientific">Umbelopsis vinacea</name>
    <dbReference type="NCBI Taxonomy" id="44442"/>
    <lineage>
        <taxon>Eukaryota</taxon>
        <taxon>Fungi</taxon>
        <taxon>Fungi incertae sedis</taxon>
        <taxon>Mucoromycota</taxon>
        <taxon>Mucoromycotina</taxon>
        <taxon>Umbelopsidomycetes</taxon>
        <taxon>Umbelopsidales</taxon>
        <taxon>Umbelopsidaceae</taxon>
        <taxon>Umbelopsis</taxon>
    </lineage>
</organism>
<evidence type="ECO:0000256" key="7">
    <source>
        <dbReference type="ARBA" id="ARBA00023128"/>
    </source>
</evidence>
<keyword evidence="8" id="KW-0472">Membrane</keyword>
<keyword evidence="7" id="KW-0496">Mitochondrion</keyword>
<reference evidence="13" key="1">
    <citation type="submission" date="2020-12" db="EMBL/GenBank/DDBJ databases">
        <title>Metabolic potential, ecology and presence of endohyphal bacteria is reflected in genomic diversity of Mucoromycotina.</title>
        <authorList>
            <person name="Muszewska A."/>
            <person name="Okrasinska A."/>
            <person name="Steczkiewicz K."/>
            <person name="Drgas O."/>
            <person name="Orlowska M."/>
            <person name="Perlinska-Lenart U."/>
            <person name="Aleksandrzak-Piekarczyk T."/>
            <person name="Szatraj K."/>
            <person name="Zielenkiewicz U."/>
            <person name="Pilsyk S."/>
            <person name="Malc E."/>
            <person name="Mieczkowski P."/>
            <person name="Kruszewska J.S."/>
            <person name="Biernat P."/>
            <person name="Pawlowska J."/>
        </authorList>
    </citation>
    <scope>NUCLEOTIDE SEQUENCE</scope>
    <source>
        <strain evidence="13">WA0000051536</strain>
    </source>
</reference>
<sequence length="423" mass="47163">MIKSIQRFTYHSFALVPLRSLHVSRTLAGVTVATYPEPGMTAGLSVVVGGGPRYETEGTAGAAHFLKNYTFLNNQKRRALRIVREAELDSAILSRTLTHEYMSAQVQFFKGDECTYEPHEFPHVCEKTKLQTQDAKRNINVVGLEKAHQLAFRNGLGNPLFSSHQDLVDHVKVRMFAKTIFTRSNIVVVGRGVDHKALLGYVHLYFDLNDPQQTKQLSTYYGGDERTMDTNQNAHCTIAFRGFPSGSSSYYVSKVLQEVLGGEKHLKWGTEQCKLAAVKSQISKDSEITSFNTGYSDIGLFGLQLNTPNHDMGKAVKLTMDALATLKTHITDHEMQRAKNLAKMNFMNIAQSRLDSMDFVGFSMLNGNTGDFDDILHSIDMVQKQDLHKVASDILSSKPTLVTIGNLHAIPYLDQYFGGNNTT</sequence>
<dbReference type="PANTHER" id="PTHR11851">
    <property type="entry name" value="METALLOPROTEASE"/>
    <property type="match status" value="1"/>
</dbReference>